<dbReference type="Proteomes" id="UP000254255">
    <property type="component" value="Unassembled WGS sequence"/>
</dbReference>
<reference evidence="1 2" key="1">
    <citation type="submission" date="2018-06" db="EMBL/GenBank/DDBJ databases">
        <authorList>
            <consortium name="Pathogen Informatics"/>
            <person name="Doyle S."/>
        </authorList>
    </citation>
    <scope>NUCLEOTIDE SEQUENCE [LARGE SCALE GENOMIC DNA]</scope>
    <source>
        <strain evidence="1 2">NCTC13148</strain>
    </source>
</reference>
<name>A0A377F4W0_ECOLX</name>
<dbReference type="AlphaFoldDB" id="A0A377F4W0"/>
<accession>A0A377F4W0</accession>
<sequence length="48" mass="5648">MNRTDDSITQLSTLYERLGAVAHDWNIVKFCSLNTLNNWILMPQQHMQ</sequence>
<dbReference type="EMBL" id="UGET01000005">
    <property type="protein sequence ID" value="STN25046.1"/>
    <property type="molecule type" value="Genomic_DNA"/>
</dbReference>
<protein>
    <submittedName>
        <fullName evidence="1">Uncharacterized protein</fullName>
    </submittedName>
</protein>
<proteinExistence type="predicted"/>
<evidence type="ECO:0000313" key="2">
    <source>
        <dbReference type="Proteomes" id="UP000254255"/>
    </source>
</evidence>
<evidence type="ECO:0000313" key="1">
    <source>
        <dbReference type="EMBL" id="STN25046.1"/>
    </source>
</evidence>
<organism evidence="1 2">
    <name type="scientific">Escherichia coli</name>
    <dbReference type="NCBI Taxonomy" id="562"/>
    <lineage>
        <taxon>Bacteria</taxon>
        <taxon>Pseudomonadati</taxon>
        <taxon>Pseudomonadota</taxon>
        <taxon>Gammaproteobacteria</taxon>
        <taxon>Enterobacterales</taxon>
        <taxon>Enterobacteriaceae</taxon>
        <taxon>Escherichia</taxon>
    </lineage>
</organism>
<gene>
    <name evidence="1" type="ORF">NCTC13148_05444</name>
</gene>